<keyword evidence="1" id="KW-1133">Transmembrane helix</keyword>
<feature type="transmembrane region" description="Helical" evidence="1">
    <location>
        <begin position="54"/>
        <end position="76"/>
    </location>
</feature>
<comment type="caution">
    <text evidence="2">The sequence shown here is derived from an EMBL/GenBank/DDBJ whole genome shotgun (WGS) entry which is preliminary data.</text>
</comment>
<organism evidence="2 3">
    <name type="scientific">Gordonia hankookensis</name>
    <dbReference type="NCBI Taxonomy" id="589403"/>
    <lineage>
        <taxon>Bacteria</taxon>
        <taxon>Bacillati</taxon>
        <taxon>Actinomycetota</taxon>
        <taxon>Actinomycetes</taxon>
        <taxon>Mycobacteriales</taxon>
        <taxon>Gordoniaceae</taxon>
        <taxon>Gordonia</taxon>
    </lineage>
</organism>
<proteinExistence type="predicted"/>
<keyword evidence="3" id="KW-1185">Reference proteome</keyword>
<feature type="transmembrane region" description="Helical" evidence="1">
    <location>
        <begin position="164"/>
        <end position="185"/>
    </location>
</feature>
<feature type="transmembrane region" description="Helical" evidence="1">
    <location>
        <begin position="83"/>
        <end position="102"/>
    </location>
</feature>
<keyword evidence="1" id="KW-0812">Transmembrane</keyword>
<feature type="transmembrane region" description="Helical" evidence="1">
    <location>
        <begin position="108"/>
        <end position="127"/>
    </location>
</feature>
<sequence length="362" mass="38459">MADRDVPAMRPPGEAVDLFGLRSLPVVGALLAFGAVYIVVTIGSGLEIRGPANWLGLAAAFVLLAADLAVLIRVVGDPFPFRWGVVAVAVMIAGTATAWWSVPTDTFQTLQCLPAAVSGIVVLALLAVRGQLGLAWIGAATMSLSASLWGGFRGLGFVTGLGYTLWVYPVMIFASLFVVMLRPMADSIRTLRDRELGYAASDAASLAAAAERDRQIGRLDRQARPLLEQVADGHEFSRTEVQRARLVEAQLRDGIRAPAWDSARVRAAVWRARERGVSVVLFDDGGLIGDDSVQQRLDDALVDELEDLGGGRVTARVLPPGRATRATIVVNVGDASRRYDVTEAGEIVAGAWSRIGDGAAFG</sequence>
<reference evidence="2 3" key="1">
    <citation type="submission" date="2020-09" db="EMBL/GenBank/DDBJ databases">
        <title>Novel species in genus Gordonia.</title>
        <authorList>
            <person name="Zhang G."/>
        </authorList>
    </citation>
    <scope>NUCLEOTIDE SEQUENCE [LARGE SCALE GENOMIC DNA]</scope>
    <source>
        <strain evidence="2 3">ON-33</strain>
    </source>
</reference>
<evidence type="ECO:0000313" key="3">
    <source>
        <dbReference type="Proteomes" id="UP000602395"/>
    </source>
</evidence>
<feature type="transmembrane region" description="Helical" evidence="1">
    <location>
        <begin position="21"/>
        <end position="42"/>
    </location>
</feature>
<dbReference type="EMBL" id="JACWMS010000001">
    <property type="protein sequence ID" value="MBD1318800.1"/>
    <property type="molecule type" value="Genomic_DNA"/>
</dbReference>
<protein>
    <submittedName>
        <fullName evidence="2">Uncharacterized protein</fullName>
    </submittedName>
</protein>
<accession>A0ABR7W7K1</accession>
<dbReference type="RefSeq" id="WP_190265823.1">
    <property type="nucleotide sequence ID" value="NZ_BAABAD010000003.1"/>
</dbReference>
<gene>
    <name evidence="2" type="ORF">IDF66_04325</name>
</gene>
<name>A0ABR7W7K1_9ACTN</name>
<keyword evidence="1" id="KW-0472">Membrane</keyword>
<dbReference type="Proteomes" id="UP000602395">
    <property type="component" value="Unassembled WGS sequence"/>
</dbReference>
<evidence type="ECO:0000256" key="1">
    <source>
        <dbReference type="SAM" id="Phobius"/>
    </source>
</evidence>
<evidence type="ECO:0000313" key="2">
    <source>
        <dbReference type="EMBL" id="MBD1318800.1"/>
    </source>
</evidence>